<protein>
    <submittedName>
        <fullName evidence="3">HNH endonuclease</fullName>
    </submittedName>
</protein>
<sequence length="450" mass="49306">MVEKKVDAVWVWEYGVTAQKAIYGRFTDDPHDRSYTKDYLQASQGHGQLFKKVFPALGAGRFDVTYGWPGGSMEGFLSYSADRHHLAWPTTTRRGPEPWRMSPNPDPHGPETFTGDPTATNTSDANVALEDFRRSGERGVIVAVKLAGESDQLHLRAYLRQPASPRAYASTENLPQAIRILTFGFNRRKACQSRDFTLPGAPALYFNTTENHAAWSLTPSNSLSSDTLGSDAASSATGPADHASTSAHRRIATPTLDGEDLPGVSTPSPGDASGLVASTGSLADERSRNDDVIAEAADYDESEVSALERQISDTYFSVPDATATVKTRGSAQRAFAKLVKSNYGYRCAVTGIMTREFLVASHIVPWADDESIRLDPENGICLSTLVDRAFDTGFLTIDTDLIIHISTERLANDLSLLGSLRQYDGVRLRLPTRDAPNREFLQRRLGKWVD</sequence>
<dbReference type="AlphaFoldDB" id="A0A2M8W6N6"/>
<reference evidence="3 4" key="1">
    <citation type="submission" date="2017-11" db="EMBL/GenBank/DDBJ databases">
        <title>Genomic Encyclopedia of Archaeal and Bacterial Type Strains, Phase II (KMG-II): From Individual Species to Whole Genera.</title>
        <authorList>
            <person name="Goeker M."/>
        </authorList>
    </citation>
    <scope>NUCLEOTIDE SEQUENCE [LARGE SCALE GENOMIC DNA]</scope>
    <source>
        <strain evidence="3 4">DSM 22413</strain>
    </source>
</reference>
<keyword evidence="3" id="KW-0255">Endonuclease</keyword>
<feature type="region of interest" description="Disordered" evidence="1">
    <location>
        <begin position="89"/>
        <end position="122"/>
    </location>
</feature>
<evidence type="ECO:0000313" key="4">
    <source>
        <dbReference type="Proteomes" id="UP000231586"/>
    </source>
</evidence>
<evidence type="ECO:0000313" key="3">
    <source>
        <dbReference type="EMBL" id="PJI86569.1"/>
    </source>
</evidence>
<comment type="caution">
    <text evidence="3">The sequence shown here is derived from an EMBL/GenBank/DDBJ whole genome shotgun (WGS) entry which is preliminary data.</text>
</comment>
<keyword evidence="3" id="KW-0540">Nuclease</keyword>
<dbReference type="RefSeq" id="WP_157803831.1">
    <property type="nucleotide sequence ID" value="NZ_PGTZ01000010.1"/>
</dbReference>
<feature type="compositionally biased region" description="Polar residues" evidence="1">
    <location>
        <begin position="221"/>
        <end position="237"/>
    </location>
</feature>
<evidence type="ECO:0000256" key="1">
    <source>
        <dbReference type="SAM" id="MobiDB-lite"/>
    </source>
</evidence>
<feature type="domain" description="HNH nuclease" evidence="2">
    <location>
        <begin position="347"/>
        <end position="398"/>
    </location>
</feature>
<dbReference type="Pfam" id="PF13391">
    <property type="entry name" value="HNH_2"/>
    <property type="match status" value="1"/>
</dbReference>
<gene>
    <name evidence="3" type="ORF">CLV34_2487</name>
</gene>
<dbReference type="InterPro" id="IPR003615">
    <property type="entry name" value="HNH_nuc"/>
</dbReference>
<evidence type="ECO:0000259" key="2">
    <source>
        <dbReference type="Pfam" id="PF13391"/>
    </source>
</evidence>
<dbReference type="OrthoDB" id="4464809at2"/>
<organism evidence="3 4">
    <name type="scientific">Luteimicrobium subarcticum</name>
    <dbReference type="NCBI Taxonomy" id="620910"/>
    <lineage>
        <taxon>Bacteria</taxon>
        <taxon>Bacillati</taxon>
        <taxon>Actinomycetota</taxon>
        <taxon>Actinomycetes</taxon>
        <taxon>Micrococcales</taxon>
        <taxon>Luteimicrobium</taxon>
    </lineage>
</organism>
<name>A0A2M8W6N6_9MICO</name>
<dbReference type="GO" id="GO:0004519">
    <property type="term" value="F:endonuclease activity"/>
    <property type="evidence" value="ECO:0007669"/>
    <property type="project" value="UniProtKB-KW"/>
</dbReference>
<dbReference type="EMBL" id="PGTZ01000010">
    <property type="protein sequence ID" value="PJI86569.1"/>
    <property type="molecule type" value="Genomic_DNA"/>
</dbReference>
<keyword evidence="3" id="KW-0378">Hydrolase</keyword>
<proteinExistence type="predicted"/>
<feature type="region of interest" description="Disordered" evidence="1">
    <location>
        <begin position="221"/>
        <end position="289"/>
    </location>
</feature>
<dbReference type="Proteomes" id="UP000231586">
    <property type="component" value="Unassembled WGS sequence"/>
</dbReference>
<keyword evidence="4" id="KW-1185">Reference proteome</keyword>
<accession>A0A2M8W6N6</accession>